<feature type="transmembrane region" description="Helical" evidence="6">
    <location>
        <begin position="262"/>
        <end position="286"/>
    </location>
</feature>
<feature type="transmembrane region" description="Helical" evidence="6">
    <location>
        <begin position="103"/>
        <end position="120"/>
    </location>
</feature>
<feature type="transmembrane region" description="Helical" evidence="6">
    <location>
        <begin position="42"/>
        <end position="58"/>
    </location>
</feature>
<sequence length="328" mass="33193">MAGAASLRGAALTLAGAALWGFSGASSQYVLAQGADPTFVTAMRMLCAGALFLAFLAVRRRDVLARVFADRRTVGRFAVFGFGLLGSQITFAISIAYTNAGTATVLQMTGSVFIMLFVCLRARTAPRTGEALGLAAALAATYLIATQGDFGALRLPVEGVLWGVANGLAVALYVVYPKESGLFERFGGLATTGLGMAVGAVYATIVWLVRAIISLAAGDGAEALRIVAPPLDASGWAVLAIGVGVVGTFVAYALYLSGVARVGSVAGGLLGAVEPLAATSLSAVWLGMAFSGADWAGFALMLAMIALVTIKGPKARTDAAGKGADQAG</sequence>
<dbReference type="PANTHER" id="PTHR32322:SF2">
    <property type="entry name" value="EAMA DOMAIN-CONTAINING PROTEIN"/>
    <property type="match status" value="1"/>
</dbReference>
<keyword evidence="5 6" id="KW-0472">Membrane</keyword>
<dbReference type="InterPro" id="IPR050638">
    <property type="entry name" value="AA-Vitamin_Transporters"/>
</dbReference>
<feature type="domain" description="EamA" evidence="7">
    <location>
        <begin position="159"/>
        <end position="309"/>
    </location>
</feature>
<feature type="transmembrane region" description="Helical" evidence="6">
    <location>
        <begin position="292"/>
        <end position="310"/>
    </location>
</feature>
<comment type="similarity">
    <text evidence="2">Belongs to the EamA transporter family.</text>
</comment>
<accession>A0A2K2U362</accession>
<dbReference type="GO" id="GO:0016020">
    <property type="term" value="C:membrane"/>
    <property type="evidence" value="ECO:0007669"/>
    <property type="project" value="UniProtKB-SubCell"/>
</dbReference>
<comment type="subcellular location">
    <subcellularLocation>
        <location evidence="1">Membrane</location>
        <topology evidence="1">Multi-pass membrane protein</topology>
    </subcellularLocation>
</comment>
<dbReference type="RefSeq" id="WP_103263209.1">
    <property type="nucleotide sequence ID" value="NZ_PPEL01000081.1"/>
</dbReference>
<evidence type="ECO:0000256" key="5">
    <source>
        <dbReference type="ARBA" id="ARBA00023136"/>
    </source>
</evidence>
<name>A0A2K2U362_9ACTN</name>
<dbReference type="Pfam" id="PF00892">
    <property type="entry name" value="EamA"/>
    <property type="match status" value="2"/>
</dbReference>
<evidence type="ECO:0000256" key="4">
    <source>
        <dbReference type="ARBA" id="ARBA00022989"/>
    </source>
</evidence>
<reference evidence="8 9" key="1">
    <citation type="journal article" date="2018" name="Int. J. Syst. Evol. Microbiol.">
        <title>Rubneribacter badeniensis gen. nov., sp. nov. and Enteroscipio rubneri gen. nov., sp. nov., new members of the Eggerthellaceae isolated from human faeces.</title>
        <authorList>
            <person name="Danylec N."/>
            <person name="Gobl A."/>
            <person name="Stoll D.A."/>
            <person name="Hetzer B."/>
            <person name="Kulling S.E."/>
            <person name="Huch M."/>
        </authorList>
    </citation>
    <scope>NUCLEOTIDE SEQUENCE [LARGE SCALE GENOMIC DNA]</scope>
    <source>
        <strain evidence="8 9">ResAG-85</strain>
    </source>
</reference>
<evidence type="ECO:0000256" key="1">
    <source>
        <dbReference type="ARBA" id="ARBA00004141"/>
    </source>
</evidence>
<evidence type="ECO:0000313" key="8">
    <source>
        <dbReference type="EMBL" id="PNV64610.1"/>
    </source>
</evidence>
<keyword evidence="9" id="KW-1185">Reference proteome</keyword>
<evidence type="ECO:0000256" key="6">
    <source>
        <dbReference type="SAM" id="Phobius"/>
    </source>
</evidence>
<feature type="transmembrane region" description="Helical" evidence="6">
    <location>
        <begin position="188"/>
        <end position="213"/>
    </location>
</feature>
<evidence type="ECO:0000259" key="7">
    <source>
        <dbReference type="Pfam" id="PF00892"/>
    </source>
</evidence>
<proteinExistence type="inferred from homology"/>
<protein>
    <submittedName>
        <fullName evidence="8">EamA family transporter</fullName>
    </submittedName>
</protein>
<feature type="transmembrane region" description="Helical" evidence="6">
    <location>
        <begin position="78"/>
        <end position="97"/>
    </location>
</feature>
<feature type="transmembrane region" description="Helical" evidence="6">
    <location>
        <begin position="132"/>
        <end position="153"/>
    </location>
</feature>
<feature type="domain" description="EamA" evidence="7">
    <location>
        <begin position="8"/>
        <end position="145"/>
    </location>
</feature>
<organism evidence="8 9">
    <name type="scientific">Rubneribacter badeniensis</name>
    <dbReference type="NCBI Taxonomy" id="2070688"/>
    <lineage>
        <taxon>Bacteria</taxon>
        <taxon>Bacillati</taxon>
        <taxon>Actinomycetota</taxon>
        <taxon>Coriobacteriia</taxon>
        <taxon>Eggerthellales</taxon>
        <taxon>Eggerthellaceae</taxon>
        <taxon>Rubneribacter</taxon>
    </lineage>
</organism>
<dbReference type="Proteomes" id="UP000236488">
    <property type="component" value="Unassembled WGS sequence"/>
</dbReference>
<evidence type="ECO:0000313" key="9">
    <source>
        <dbReference type="Proteomes" id="UP000236488"/>
    </source>
</evidence>
<feature type="transmembrane region" description="Helical" evidence="6">
    <location>
        <begin position="159"/>
        <end position="176"/>
    </location>
</feature>
<gene>
    <name evidence="8" type="ORF">C2L80_10995</name>
</gene>
<feature type="transmembrane region" description="Helical" evidence="6">
    <location>
        <begin position="233"/>
        <end position="255"/>
    </location>
</feature>
<dbReference type="EMBL" id="PPEL01000081">
    <property type="protein sequence ID" value="PNV64610.1"/>
    <property type="molecule type" value="Genomic_DNA"/>
</dbReference>
<dbReference type="InterPro" id="IPR000620">
    <property type="entry name" value="EamA_dom"/>
</dbReference>
<keyword evidence="3 6" id="KW-0812">Transmembrane</keyword>
<keyword evidence="4 6" id="KW-1133">Transmembrane helix</keyword>
<evidence type="ECO:0000256" key="2">
    <source>
        <dbReference type="ARBA" id="ARBA00007362"/>
    </source>
</evidence>
<dbReference type="InterPro" id="IPR037185">
    <property type="entry name" value="EmrE-like"/>
</dbReference>
<dbReference type="AlphaFoldDB" id="A0A2K2U362"/>
<dbReference type="PANTHER" id="PTHR32322">
    <property type="entry name" value="INNER MEMBRANE TRANSPORTER"/>
    <property type="match status" value="1"/>
</dbReference>
<dbReference type="SUPFAM" id="SSF103481">
    <property type="entry name" value="Multidrug resistance efflux transporter EmrE"/>
    <property type="match status" value="2"/>
</dbReference>
<evidence type="ECO:0000256" key="3">
    <source>
        <dbReference type="ARBA" id="ARBA00022692"/>
    </source>
</evidence>
<comment type="caution">
    <text evidence="8">The sequence shown here is derived from an EMBL/GenBank/DDBJ whole genome shotgun (WGS) entry which is preliminary data.</text>
</comment>